<evidence type="ECO:0008006" key="3">
    <source>
        <dbReference type="Google" id="ProtNLM"/>
    </source>
</evidence>
<dbReference type="PANTHER" id="PTHR45786:SF74">
    <property type="entry name" value="ATP-DEPENDENT DNA HELICASE"/>
    <property type="match status" value="1"/>
</dbReference>
<organism evidence="1 2">
    <name type="scientific">Liquidambar formosana</name>
    <name type="common">Formosan gum</name>
    <dbReference type="NCBI Taxonomy" id="63359"/>
    <lineage>
        <taxon>Eukaryota</taxon>
        <taxon>Viridiplantae</taxon>
        <taxon>Streptophyta</taxon>
        <taxon>Embryophyta</taxon>
        <taxon>Tracheophyta</taxon>
        <taxon>Spermatophyta</taxon>
        <taxon>Magnoliopsida</taxon>
        <taxon>eudicotyledons</taxon>
        <taxon>Gunneridae</taxon>
        <taxon>Pentapetalae</taxon>
        <taxon>Saxifragales</taxon>
        <taxon>Altingiaceae</taxon>
        <taxon>Liquidambar</taxon>
    </lineage>
</organism>
<dbReference type="AlphaFoldDB" id="A0AAP0S883"/>
<proteinExistence type="predicted"/>
<evidence type="ECO:0000313" key="1">
    <source>
        <dbReference type="EMBL" id="KAK9292665.1"/>
    </source>
</evidence>
<dbReference type="EMBL" id="JBBPBK010000001">
    <property type="protein sequence ID" value="KAK9292665.1"/>
    <property type="molecule type" value="Genomic_DNA"/>
</dbReference>
<evidence type="ECO:0000313" key="2">
    <source>
        <dbReference type="Proteomes" id="UP001415857"/>
    </source>
</evidence>
<dbReference type="Proteomes" id="UP001415857">
    <property type="component" value="Unassembled WGS sequence"/>
</dbReference>
<accession>A0AAP0S883</accession>
<dbReference type="PANTHER" id="PTHR45786">
    <property type="entry name" value="DNA BINDING PROTEIN-LIKE"/>
    <property type="match status" value="1"/>
</dbReference>
<name>A0AAP0S883_LIQFO</name>
<sequence>MGNNTQVDQVNTLAIQGLKSMLYDINPYANVYRSARELLDINQVQHLRIRILESRDANWRQYVRPTSDEVAALMVGDGFENVNHRDIIISTLDQRWVENRNTLSSRKCPCQPEIVFLVLLEDVSSFHPLSLAISSIPSQWPEDRLDIVAQQLLYDFKVQKMFGTVVADLHVIEFQKRGLPYAHILLTLSSDHKINSAEAIDSIVCAELPN</sequence>
<keyword evidence="2" id="KW-1185">Reference proteome</keyword>
<protein>
    <recommendedName>
        <fullName evidence="3">Helitron helicase-like domain-containing protein</fullName>
    </recommendedName>
</protein>
<reference evidence="1 2" key="1">
    <citation type="journal article" date="2024" name="Plant J.">
        <title>Genome sequences and population genomics reveal climatic adaptation and genomic divergence between two closely related sweetgum species.</title>
        <authorList>
            <person name="Xu W.Q."/>
            <person name="Ren C.Q."/>
            <person name="Zhang X.Y."/>
            <person name="Comes H.P."/>
            <person name="Liu X.H."/>
            <person name="Li Y.G."/>
            <person name="Kettle C.J."/>
            <person name="Jalonen R."/>
            <person name="Gaisberger H."/>
            <person name="Ma Y.Z."/>
            <person name="Qiu Y.X."/>
        </authorList>
    </citation>
    <scope>NUCLEOTIDE SEQUENCE [LARGE SCALE GENOMIC DNA]</scope>
    <source>
        <strain evidence="1">Hangzhou</strain>
    </source>
</reference>
<comment type="caution">
    <text evidence="1">The sequence shown here is derived from an EMBL/GenBank/DDBJ whole genome shotgun (WGS) entry which is preliminary data.</text>
</comment>
<gene>
    <name evidence="1" type="ORF">L1049_020643</name>
</gene>